<evidence type="ECO:0000256" key="2">
    <source>
        <dbReference type="ARBA" id="ARBA00022448"/>
    </source>
</evidence>
<sequence length="451" mass="48120">MNTTPTTSNKQLFTVIVAAAAGTLIEWYDLFLAIILAPVLSENLFPKSETKFLETLAVVLSSYLIRPLGSLIFGAIGDKTGRKKSFLVSLLLMGGATFLVGCIPGYAAVGWLAPIMLLVFRLAQGLAISGEYTGATIYVAEHAPPNKRGYYTGFIQSTAPLGLFVCLCTVFATRALMSTPDFAAYGWRIPFLFSAVLVVVSYIARKQLGESPVYAQLKAAGKTTQAPISEAFQTPGNGALMLRAIFGGCAAQATLMQTSQFVTLFFLQRSAMLSPNTAILVLAAAILLAGPSFQFFGGLSDKLGRKKLMLSGLILSAILVPIVFYLFLKIGNPAELKEVHEISTTATIQLIGLALLINVATAMVYGPIGAFMLELFPTRIRYTSMGFAYNIGNGVIGGSTAFITELLKKTLIVGAMFAPLVGLIYPLALVIIAIIVNATSVPETYKNSLTD</sequence>
<feature type="transmembrane region" description="Helical" evidence="7">
    <location>
        <begin position="410"/>
        <end position="436"/>
    </location>
</feature>
<accession>A0A2S7SUC0</accession>
<evidence type="ECO:0000256" key="1">
    <source>
        <dbReference type="ARBA" id="ARBA00004651"/>
    </source>
</evidence>
<evidence type="ECO:0000313" key="9">
    <source>
        <dbReference type="EMBL" id="PQJ10126.1"/>
    </source>
</evidence>
<dbReference type="GO" id="GO:0005886">
    <property type="term" value="C:plasma membrane"/>
    <property type="evidence" value="ECO:0007669"/>
    <property type="project" value="UniProtKB-SubCell"/>
</dbReference>
<dbReference type="InterPro" id="IPR020846">
    <property type="entry name" value="MFS_dom"/>
</dbReference>
<feature type="transmembrane region" description="Helical" evidence="7">
    <location>
        <begin position="308"/>
        <end position="328"/>
    </location>
</feature>
<dbReference type="PROSITE" id="PS50850">
    <property type="entry name" value="MFS"/>
    <property type="match status" value="1"/>
</dbReference>
<feature type="transmembrane region" description="Helical" evidence="7">
    <location>
        <begin position="385"/>
        <end position="404"/>
    </location>
</feature>
<feature type="transmembrane region" description="Helical" evidence="7">
    <location>
        <begin position="12"/>
        <end position="36"/>
    </location>
</feature>
<feature type="transmembrane region" description="Helical" evidence="7">
    <location>
        <begin position="56"/>
        <end position="76"/>
    </location>
</feature>
<dbReference type="GO" id="GO:0022857">
    <property type="term" value="F:transmembrane transporter activity"/>
    <property type="evidence" value="ECO:0007669"/>
    <property type="project" value="InterPro"/>
</dbReference>
<comment type="caution">
    <text evidence="9">The sequence shown here is derived from an EMBL/GenBank/DDBJ whole genome shotgun (WGS) entry which is preliminary data.</text>
</comment>
<feature type="transmembrane region" description="Helical" evidence="7">
    <location>
        <begin position="151"/>
        <end position="173"/>
    </location>
</feature>
<dbReference type="OrthoDB" id="9783227at2"/>
<reference evidence="9 10" key="1">
    <citation type="submission" date="2018-01" db="EMBL/GenBank/DDBJ databases">
        <title>A novel member of the phylum Bacteroidetes isolated from glacier ice.</title>
        <authorList>
            <person name="Liu Q."/>
            <person name="Xin Y.-H."/>
        </authorList>
    </citation>
    <scope>NUCLEOTIDE SEQUENCE [LARGE SCALE GENOMIC DNA]</scope>
    <source>
        <strain evidence="9 10">RB1R16</strain>
    </source>
</reference>
<feature type="transmembrane region" description="Helical" evidence="7">
    <location>
        <begin position="115"/>
        <end position="139"/>
    </location>
</feature>
<dbReference type="InterPro" id="IPR036259">
    <property type="entry name" value="MFS_trans_sf"/>
</dbReference>
<evidence type="ECO:0000256" key="5">
    <source>
        <dbReference type="ARBA" id="ARBA00022989"/>
    </source>
</evidence>
<keyword evidence="3" id="KW-1003">Cell membrane</keyword>
<evidence type="ECO:0000256" key="6">
    <source>
        <dbReference type="ARBA" id="ARBA00023136"/>
    </source>
</evidence>
<dbReference type="RefSeq" id="WP_105040134.1">
    <property type="nucleotide sequence ID" value="NZ_PPSL01000004.1"/>
</dbReference>
<name>A0A2S7SUC0_9BACT</name>
<keyword evidence="5 7" id="KW-1133">Transmembrane helix</keyword>
<comment type="subcellular location">
    <subcellularLocation>
        <location evidence="1">Cell membrane</location>
        <topology evidence="1">Multi-pass membrane protein</topology>
    </subcellularLocation>
</comment>
<evidence type="ECO:0000256" key="3">
    <source>
        <dbReference type="ARBA" id="ARBA00022475"/>
    </source>
</evidence>
<dbReference type="Proteomes" id="UP000239872">
    <property type="component" value="Unassembled WGS sequence"/>
</dbReference>
<feature type="transmembrane region" description="Helical" evidence="7">
    <location>
        <begin position="348"/>
        <end position="373"/>
    </location>
</feature>
<dbReference type="SUPFAM" id="SSF103473">
    <property type="entry name" value="MFS general substrate transporter"/>
    <property type="match status" value="1"/>
</dbReference>
<dbReference type="InterPro" id="IPR005828">
    <property type="entry name" value="MFS_sugar_transport-like"/>
</dbReference>
<gene>
    <name evidence="9" type="ORF">CJD36_015630</name>
</gene>
<dbReference type="PANTHER" id="PTHR43045:SF7">
    <property type="entry name" value="MAJOR FACILITATOR SUPERFAMILY TRANSPORTER"/>
    <property type="match status" value="1"/>
</dbReference>
<dbReference type="AlphaFoldDB" id="A0A2S7SUC0"/>
<evidence type="ECO:0000256" key="7">
    <source>
        <dbReference type="SAM" id="Phobius"/>
    </source>
</evidence>
<dbReference type="EMBL" id="PPSL01000004">
    <property type="protein sequence ID" value="PQJ10126.1"/>
    <property type="molecule type" value="Genomic_DNA"/>
</dbReference>
<dbReference type="PANTHER" id="PTHR43045">
    <property type="entry name" value="SHIKIMATE TRANSPORTER"/>
    <property type="match status" value="1"/>
</dbReference>
<organism evidence="9 10">
    <name type="scientific">Flavipsychrobacter stenotrophus</name>
    <dbReference type="NCBI Taxonomy" id="2077091"/>
    <lineage>
        <taxon>Bacteria</taxon>
        <taxon>Pseudomonadati</taxon>
        <taxon>Bacteroidota</taxon>
        <taxon>Chitinophagia</taxon>
        <taxon>Chitinophagales</taxon>
        <taxon>Chitinophagaceae</taxon>
        <taxon>Flavipsychrobacter</taxon>
    </lineage>
</organism>
<feature type="transmembrane region" description="Helical" evidence="7">
    <location>
        <begin position="278"/>
        <end position="296"/>
    </location>
</feature>
<protein>
    <submittedName>
        <fullName evidence="9">MFS transporter</fullName>
    </submittedName>
</protein>
<proteinExistence type="predicted"/>
<dbReference type="Pfam" id="PF00083">
    <property type="entry name" value="Sugar_tr"/>
    <property type="match status" value="2"/>
</dbReference>
<keyword evidence="6 7" id="KW-0472">Membrane</keyword>
<evidence type="ECO:0000259" key="8">
    <source>
        <dbReference type="PROSITE" id="PS50850"/>
    </source>
</evidence>
<evidence type="ECO:0000256" key="4">
    <source>
        <dbReference type="ARBA" id="ARBA00022692"/>
    </source>
</evidence>
<keyword evidence="2" id="KW-0813">Transport</keyword>
<dbReference type="Gene3D" id="1.20.1250.20">
    <property type="entry name" value="MFS general substrate transporter like domains"/>
    <property type="match status" value="1"/>
</dbReference>
<keyword evidence="10" id="KW-1185">Reference proteome</keyword>
<evidence type="ECO:0000313" key="10">
    <source>
        <dbReference type="Proteomes" id="UP000239872"/>
    </source>
</evidence>
<keyword evidence="4 7" id="KW-0812">Transmembrane</keyword>
<feature type="domain" description="Major facilitator superfamily (MFS) profile" evidence="8">
    <location>
        <begin position="15"/>
        <end position="445"/>
    </location>
</feature>
<feature type="transmembrane region" description="Helical" evidence="7">
    <location>
        <begin position="88"/>
        <end position="109"/>
    </location>
</feature>
<feature type="transmembrane region" description="Helical" evidence="7">
    <location>
        <begin position="185"/>
        <end position="204"/>
    </location>
</feature>